<dbReference type="Pfam" id="PF12895">
    <property type="entry name" value="ANAPC3"/>
    <property type="match status" value="1"/>
</dbReference>
<dbReference type="Gene3D" id="1.25.40.10">
    <property type="entry name" value="Tetratricopeptide repeat domain"/>
    <property type="match status" value="4"/>
</dbReference>
<dbReference type="AlphaFoldDB" id="A0A2Z5G544"/>
<feature type="repeat" description="TPR" evidence="3">
    <location>
        <begin position="56"/>
        <end position="89"/>
    </location>
</feature>
<keyword evidence="6" id="KW-1185">Reference proteome</keyword>
<dbReference type="EMBL" id="CP030840">
    <property type="protein sequence ID" value="AXC13954.1"/>
    <property type="molecule type" value="Genomic_DNA"/>
</dbReference>
<accession>A0A2Z5G544</accession>
<dbReference type="RefSeq" id="WP_161557493.1">
    <property type="nucleotide sequence ID" value="NZ_CP030840.1"/>
</dbReference>
<dbReference type="SUPFAM" id="SSF48452">
    <property type="entry name" value="TPR-like"/>
    <property type="match status" value="2"/>
</dbReference>
<dbReference type="Pfam" id="PF13181">
    <property type="entry name" value="TPR_8"/>
    <property type="match status" value="1"/>
</dbReference>
<dbReference type="InterPro" id="IPR011990">
    <property type="entry name" value="TPR-like_helical_dom_sf"/>
</dbReference>
<dbReference type="InterPro" id="IPR050498">
    <property type="entry name" value="Ycf3"/>
</dbReference>
<dbReference type="Pfam" id="PF13432">
    <property type="entry name" value="TPR_16"/>
    <property type="match status" value="1"/>
</dbReference>
<dbReference type="InterPro" id="IPR019734">
    <property type="entry name" value="TPR_rpt"/>
</dbReference>
<sequence length="479" mass="53109">MPSFFLIFVGSIFPLAAQSSRSTSTLDQIVGLLHAGRYQEVVARSKAALKRNPTEARLWTTLGVAYAQLQEPGPAKEAFYQAGKLDPSDLTVLEDAAQVSYKARLAGAEQDVLALVARDPDDSNGNAMMGVFAARRGDCQQAVAAFERGRSAVEHDSEALDRFGQCLLIQGNAKEAADIYRKELELSDIRPSTRYYLALSLLALKRYAEALEVVQPLIAQDDQSALLIEAKIDEAQGHLTSAVEILRHAIALNPHEVKNYLEIATVCFDTRSYRDGVKMLDFAIKENPDSAALRTARGILHVQLSEEGLAAVDFDEAARMDAQQTSQKEAHVLFALQRNDLSTAETQVEQELRGAPHDSALNYLAAQIIYKQGTDNRPDRLNRAVQYAEAAVTLDQTNFDARDLLAELYFEQHDYQKSIKQSRAALNINQFDQAAMYRLLLSLKRSGDPEHEAAELTHRLGQMHSESHELEQTGQEKLP</sequence>
<keyword evidence="1" id="KW-0677">Repeat</keyword>
<evidence type="ECO:0000256" key="4">
    <source>
        <dbReference type="SAM" id="MobiDB-lite"/>
    </source>
</evidence>
<evidence type="ECO:0000256" key="2">
    <source>
        <dbReference type="ARBA" id="ARBA00022803"/>
    </source>
</evidence>
<evidence type="ECO:0000313" key="5">
    <source>
        <dbReference type="EMBL" id="AXC13954.1"/>
    </source>
</evidence>
<dbReference type="PANTHER" id="PTHR44858">
    <property type="entry name" value="TETRATRICOPEPTIDE REPEAT PROTEIN 6"/>
    <property type="match status" value="1"/>
</dbReference>
<dbReference type="SMART" id="SM00028">
    <property type="entry name" value="TPR"/>
    <property type="match status" value="7"/>
</dbReference>
<protein>
    <submittedName>
        <fullName evidence="5">TPR domain protein, putative component of TonB system</fullName>
    </submittedName>
</protein>
<evidence type="ECO:0000256" key="1">
    <source>
        <dbReference type="ARBA" id="ARBA00022737"/>
    </source>
</evidence>
<keyword evidence="2 3" id="KW-0802">TPR repeat</keyword>
<organism evidence="5 6">
    <name type="scientific">Acidisarcina polymorpha</name>
    <dbReference type="NCBI Taxonomy" id="2211140"/>
    <lineage>
        <taxon>Bacteria</taxon>
        <taxon>Pseudomonadati</taxon>
        <taxon>Acidobacteriota</taxon>
        <taxon>Terriglobia</taxon>
        <taxon>Terriglobales</taxon>
        <taxon>Acidobacteriaceae</taxon>
        <taxon>Acidisarcina</taxon>
    </lineage>
</organism>
<proteinExistence type="predicted"/>
<dbReference type="Proteomes" id="UP000253606">
    <property type="component" value="Chromosome"/>
</dbReference>
<gene>
    <name evidence="5" type="ORF">ACPOL_4684</name>
</gene>
<dbReference type="PANTHER" id="PTHR44858:SF1">
    <property type="entry name" value="UDP-N-ACETYLGLUCOSAMINE--PEPTIDE N-ACETYLGLUCOSAMINYLTRANSFERASE SPINDLY-RELATED"/>
    <property type="match status" value="1"/>
</dbReference>
<name>A0A2Z5G544_9BACT</name>
<reference evidence="5 6" key="1">
    <citation type="journal article" date="2018" name="Front. Microbiol.">
        <title>Hydrolytic Capabilities as a Key to Environmental Success: Chitinolytic and Cellulolytic Acidobacteria From Acidic Sub-arctic Soils and Boreal Peatlands.</title>
        <authorList>
            <person name="Belova S.E."/>
            <person name="Ravin N.V."/>
            <person name="Pankratov T.A."/>
            <person name="Rakitin A.L."/>
            <person name="Ivanova A.A."/>
            <person name="Beletsky A.V."/>
            <person name="Mardanov A.V."/>
            <person name="Sinninghe Damste J.S."/>
            <person name="Dedysh S.N."/>
        </authorList>
    </citation>
    <scope>NUCLEOTIDE SEQUENCE [LARGE SCALE GENOMIC DNA]</scope>
    <source>
        <strain evidence="5 6">SBC82</strain>
    </source>
</reference>
<evidence type="ECO:0000313" key="6">
    <source>
        <dbReference type="Proteomes" id="UP000253606"/>
    </source>
</evidence>
<dbReference type="PROSITE" id="PS50005">
    <property type="entry name" value="TPR"/>
    <property type="match status" value="1"/>
</dbReference>
<dbReference type="KEGG" id="abas:ACPOL_4684"/>
<feature type="region of interest" description="Disordered" evidence="4">
    <location>
        <begin position="459"/>
        <end position="479"/>
    </location>
</feature>
<evidence type="ECO:0000256" key="3">
    <source>
        <dbReference type="PROSITE-ProRule" id="PRU00339"/>
    </source>
</evidence>